<protein>
    <recommendedName>
        <fullName evidence="4">Lipocalin-like domain-containing protein</fullName>
    </recommendedName>
</protein>
<name>A0A7Y7PLN2_9BACT</name>
<keyword evidence="3" id="KW-1185">Reference proteome</keyword>
<dbReference type="EMBL" id="JABKAU010000002">
    <property type="protein sequence ID" value="NVO29992.1"/>
    <property type="molecule type" value="Genomic_DNA"/>
</dbReference>
<keyword evidence="1" id="KW-0732">Signal</keyword>
<evidence type="ECO:0000313" key="3">
    <source>
        <dbReference type="Proteomes" id="UP000565521"/>
    </source>
</evidence>
<feature type="signal peptide" evidence="1">
    <location>
        <begin position="1"/>
        <end position="16"/>
    </location>
</feature>
<dbReference type="Proteomes" id="UP000565521">
    <property type="component" value="Unassembled WGS sequence"/>
</dbReference>
<gene>
    <name evidence="2" type="ORF">HW554_02130</name>
</gene>
<dbReference type="RefSeq" id="WP_176906693.1">
    <property type="nucleotide sequence ID" value="NZ_JABKAU010000002.1"/>
</dbReference>
<evidence type="ECO:0000256" key="1">
    <source>
        <dbReference type="SAM" id="SignalP"/>
    </source>
</evidence>
<accession>A0A7Y7PLN2</accession>
<evidence type="ECO:0008006" key="4">
    <source>
        <dbReference type="Google" id="ProtNLM"/>
    </source>
</evidence>
<proteinExistence type="predicted"/>
<dbReference type="AlphaFoldDB" id="A0A7Y7PLN2"/>
<comment type="caution">
    <text evidence="2">The sequence shown here is derived from an EMBL/GenBank/DDBJ whole genome shotgun (WGS) entry which is preliminary data.</text>
</comment>
<organism evidence="2 3">
    <name type="scientific">Hymenobacter lapidiphilus</name>
    <dbReference type="NCBI Taxonomy" id="2608003"/>
    <lineage>
        <taxon>Bacteria</taxon>
        <taxon>Pseudomonadati</taxon>
        <taxon>Bacteroidota</taxon>
        <taxon>Cytophagia</taxon>
        <taxon>Cytophagales</taxon>
        <taxon>Hymenobacteraceae</taxon>
        <taxon>Hymenobacter</taxon>
    </lineage>
</organism>
<evidence type="ECO:0000313" key="2">
    <source>
        <dbReference type="EMBL" id="NVO29992.1"/>
    </source>
</evidence>
<sequence length="133" mass="15025">MRLFTVFAALSVLLLAATCNPESQGSRLPPNLKQLEGTWLHAHEEDQGDVLVYRPNTYAFPPSRGRTGFAFERNGLFTQYDIAPTDGLEGHKGSWKAQNDHTLLISLDDKQEPDYQLEVISLENNVLKVKRKQ</sequence>
<reference evidence="2 3" key="1">
    <citation type="submission" date="2020-05" db="EMBL/GenBank/DDBJ databases">
        <title>Hymenobacter terrestris sp. nov. and Hymenobacter lapidiphilus sp. nov., isolated from regoliths in Antarctica.</title>
        <authorList>
            <person name="Sedlacek I."/>
            <person name="Pantucek R."/>
            <person name="Zeman M."/>
            <person name="Holochova P."/>
            <person name="Kralova S."/>
            <person name="Stankova E."/>
            <person name="Sedo O."/>
            <person name="Micenkova L."/>
            <person name="Svec P."/>
            <person name="Gupta V."/>
            <person name="Sood U."/>
            <person name="Korpole U.S."/>
            <person name="Lal R."/>
        </authorList>
    </citation>
    <scope>NUCLEOTIDE SEQUENCE [LARGE SCALE GENOMIC DNA]</scope>
    <source>
        <strain evidence="2 3">P5342</strain>
    </source>
</reference>
<feature type="chain" id="PRO_5031566806" description="Lipocalin-like domain-containing protein" evidence="1">
    <location>
        <begin position="17"/>
        <end position="133"/>
    </location>
</feature>